<accession>A0ABD6F034</accession>
<evidence type="ECO:0000256" key="6">
    <source>
        <dbReference type="ARBA" id="ARBA00022833"/>
    </source>
</evidence>
<evidence type="ECO:0000313" key="14">
    <source>
        <dbReference type="EMBL" id="MFH4983201.1"/>
    </source>
</evidence>
<dbReference type="PROSITE" id="PS00028">
    <property type="entry name" value="ZINC_FINGER_C2H2_1"/>
    <property type="match status" value="2"/>
</dbReference>
<dbReference type="Gene3D" id="3.30.160.60">
    <property type="entry name" value="Classic Zinc Finger"/>
    <property type="match status" value="2"/>
</dbReference>
<evidence type="ECO:0000256" key="7">
    <source>
        <dbReference type="ARBA" id="ARBA00023015"/>
    </source>
</evidence>
<keyword evidence="8" id="KW-0238">DNA-binding</keyword>
<keyword evidence="4" id="KW-0677">Repeat</keyword>
<protein>
    <recommendedName>
        <fullName evidence="13">C2H2-type domain-containing protein</fullName>
    </recommendedName>
</protein>
<dbReference type="EMBL" id="JBGFUD010011418">
    <property type="protein sequence ID" value="MFH4983201.1"/>
    <property type="molecule type" value="Genomic_DNA"/>
</dbReference>
<evidence type="ECO:0000313" key="15">
    <source>
        <dbReference type="Proteomes" id="UP001608902"/>
    </source>
</evidence>
<dbReference type="PROSITE" id="PS50157">
    <property type="entry name" value="ZINC_FINGER_C2H2_2"/>
    <property type="match status" value="1"/>
</dbReference>
<feature type="domain" description="C2H2-type" evidence="13">
    <location>
        <begin position="167"/>
        <end position="194"/>
    </location>
</feature>
<evidence type="ECO:0000256" key="2">
    <source>
        <dbReference type="ARBA" id="ARBA00006991"/>
    </source>
</evidence>
<dbReference type="GO" id="GO:0005634">
    <property type="term" value="C:nucleus"/>
    <property type="evidence" value="ECO:0007669"/>
    <property type="project" value="UniProtKB-SubCell"/>
</dbReference>
<dbReference type="InterPro" id="IPR013087">
    <property type="entry name" value="Znf_C2H2_type"/>
</dbReference>
<evidence type="ECO:0000256" key="10">
    <source>
        <dbReference type="ARBA" id="ARBA00023242"/>
    </source>
</evidence>
<evidence type="ECO:0000256" key="3">
    <source>
        <dbReference type="ARBA" id="ARBA00022723"/>
    </source>
</evidence>
<evidence type="ECO:0000256" key="12">
    <source>
        <dbReference type="SAM" id="MobiDB-lite"/>
    </source>
</evidence>
<keyword evidence="6" id="KW-0862">Zinc</keyword>
<evidence type="ECO:0000256" key="1">
    <source>
        <dbReference type="ARBA" id="ARBA00004123"/>
    </source>
</evidence>
<dbReference type="PANTHER" id="PTHR24388">
    <property type="entry name" value="ZINC FINGER PROTEIN"/>
    <property type="match status" value="1"/>
</dbReference>
<proteinExistence type="inferred from homology"/>
<comment type="subcellular location">
    <subcellularLocation>
        <location evidence="1">Nucleus</location>
    </subcellularLocation>
</comment>
<keyword evidence="3" id="KW-0479">Metal-binding</keyword>
<reference evidence="14 15" key="1">
    <citation type="submission" date="2024-08" db="EMBL/GenBank/DDBJ databases">
        <title>Gnathostoma spinigerum genome.</title>
        <authorList>
            <person name="Gonzalez-Bertolin B."/>
            <person name="Monzon S."/>
            <person name="Zaballos A."/>
            <person name="Jimenez P."/>
            <person name="Dekumyoy P."/>
            <person name="Varona S."/>
            <person name="Cuesta I."/>
            <person name="Sumanam S."/>
            <person name="Adisakwattana P."/>
            <person name="Gasser R.B."/>
            <person name="Hernandez-Gonzalez A."/>
            <person name="Young N.D."/>
            <person name="Perteguer M.J."/>
        </authorList>
    </citation>
    <scope>NUCLEOTIDE SEQUENCE [LARGE SCALE GENOMIC DNA]</scope>
    <source>
        <strain evidence="14">AL3</strain>
        <tissue evidence="14">Liver</tissue>
    </source>
</reference>
<keyword evidence="10" id="KW-0539">Nucleus</keyword>
<dbReference type="InterPro" id="IPR036236">
    <property type="entry name" value="Znf_C2H2_sf"/>
</dbReference>
<organism evidence="14 15">
    <name type="scientific">Gnathostoma spinigerum</name>
    <dbReference type="NCBI Taxonomy" id="75299"/>
    <lineage>
        <taxon>Eukaryota</taxon>
        <taxon>Metazoa</taxon>
        <taxon>Ecdysozoa</taxon>
        <taxon>Nematoda</taxon>
        <taxon>Chromadorea</taxon>
        <taxon>Rhabditida</taxon>
        <taxon>Spirurina</taxon>
        <taxon>Gnathostomatomorpha</taxon>
        <taxon>Gnathostomatoidea</taxon>
        <taxon>Gnathostomatidae</taxon>
        <taxon>Gnathostoma</taxon>
    </lineage>
</organism>
<evidence type="ECO:0000256" key="4">
    <source>
        <dbReference type="ARBA" id="ARBA00022737"/>
    </source>
</evidence>
<keyword evidence="5 11" id="KW-0863">Zinc-finger</keyword>
<dbReference type="Proteomes" id="UP001608902">
    <property type="component" value="Unassembled WGS sequence"/>
</dbReference>
<dbReference type="Pfam" id="PF00096">
    <property type="entry name" value="zf-C2H2"/>
    <property type="match status" value="2"/>
</dbReference>
<keyword evidence="7" id="KW-0805">Transcription regulation</keyword>
<dbReference type="SMART" id="SM00355">
    <property type="entry name" value="ZnF_C2H2"/>
    <property type="match status" value="3"/>
</dbReference>
<dbReference type="GO" id="GO:0008270">
    <property type="term" value="F:zinc ion binding"/>
    <property type="evidence" value="ECO:0007669"/>
    <property type="project" value="UniProtKB-KW"/>
</dbReference>
<dbReference type="FunFam" id="3.30.160.60:FF:001480">
    <property type="entry name" value="Si:cabz01071911.3"/>
    <property type="match status" value="1"/>
</dbReference>
<evidence type="ECO:0000259" key="13">
    <source>
        <dbReference type="PROSITE" id="PS50157"/>
    </source>
</evidence>
<dbReference type="InterPro" id="IPR050527">
    <property type="entry name" value="Snail/Krueppel_Znf"/>
</dbReference>
<dbReference type="GO" id="GO:0003677">
    <property type="term" value="F:DNA binding"/>
    <property type="evidence" value="ECO:0007669"/>
    <property type="project" value="UniProtKB-KW"/>
</dbReference>
<comment type="similarity">
    <text evidence="2">Belongs to the krueppel C2H2-type zinc-finger protein family.</text>
</comment>
<evidence type="ECO:0000256" key="11">
    <source>
        <dbReference type="PROSITE-ProRule" id="PRU00042"/>
    </source>
</evidence>
<dbReference type="GO" id="GO:0000122">
    <property type="term" value="P:negative regulation of transcription by RNA polymerase II"/>
    <property type="evidence" value="ECO:0007669"/>
    <property type="project" value="UniProtKB-ARBA"/>
</dbReference>
<keyword evidence="9" id="KW-0804">Transcription</keyword>
<evidence type="ECO:0000256" key="8">
    <source>
        <dbReference type="ARBA" id="ARBA00023125"/>
    </source>
</evidence>
<dbReference type="PANTHER" id="PTHR24388:SF53">
    <property type="entry name" value="CHORION TRANSCRIPTION FACTOR CF2-RELATED"/>
    <property type="match status" value="1"/>
</dbReference>
<comment type="caution">
    <text evidence="14">The sequence shown here is derived from an EMBL/GenBank/DDBJ whole genome shotgun (WGS) entry which is preliminary data.</text>
</comment>
<feature type="compositionally biased region" description="Polar residues" evidence="12">
    <location>
        <begin position="1"/>
        <end position="16"/>
    </location>
</feature>
<gene>
    <name evidence="14" type="ORF">AB6A40_009910</name>
</gene>
<keyword evidence="15" id="KW-1185">Reference proteome</keyword>
<feature type="compositionally biased region" description="Pro residues" evidence="12">
    <location>
        <begin position="29"/>
        <end position="39"/>
    </location>
</feature>
<feature type="region of interest" description="Disordered" evidence="12">
    <location>
        <begin position="1"/>
        <end position="41"/>
    </location>
</feature>
<dbReference type="FunFam" id="3.30.160.60:FF:000446">
    <property type="entry name" value="Zinc finger protein"/>
    <property type="match status" value="1"/>
</dbReference>
<sequence>MCSSNTKTNALNTSLDGSDDVTANDEIPPKLPKYLPPPSEVRKPVVYSSSSRDCVDISNARTIEGSGGLKLVVSVERSGSPGNIFAEEDDEGECGSVDDDISTTVSGNLSSDAHSAVVGCGSRMVGTIPNGDDDPYRPKMECPTCGLVLYRHNFSTHYRIHTGEMPFSCQYCAKRFRTTSALKVHTRAHTGEKPYICPKCDYKCITKRNLDRHIINNHVREGERRGPRSRKSRYRGCDVEEFYTMSDVQEELAECELLNDHPYMLVSDHEPLALSSGQSIIEDRDVEEPTETID</sequence>
<evidence type="ECO:0000256" key="9">
    <source>
        <dbReference type="ARBA" id="ARBA00023163"/>
    </source>
</evidence>
<evidence type="ECO:0000256" key="5">
    <source>
        <dbReference type="ARBA" id="ARBA00022771"/>
    </source>
</evidence>
<name>A0ABD6F034_9BILA</name>
<dbReference type="SUPFAM" id="SSF57667">
    <property type="entry name" value="beta-beta-alpha zinc fingers"/>
    <property type="match status" value="1"/>
</dbReference>
<dbReference type="AlphaFoldDB" id="A0ABD6F034"/>